<organism evidence="1 2">
    <name type="scientific">Phytophthora megakarya</name>
    <dbReference type="NCBI Taxonomy" id="4795"/>
    <lineage>
        <taxon>Eukaryota</taxon>
        <taxon>Sar</taxon>
        <taxon>Stramenopiles</taxon>
        <taxon>Oomycota</taxon>
        <taxon>Peronosporomycetes</taxon>
        <taxon>Peronosporales</taxon>
        <taxon>Peronosporaceae</taxon>
        <taxon>Phytophthora</taxon>
    </lineage>
</organism>
<dbReference type="AlphaFoldDB" id="A0A225WG13"/>
<dbReference type="Proteomes" id="UP000198211">
    <property type="component" value="Unassembled WGS sequence"/>
</dbReference>
<proteinExistence type="predicted"/>
<dbReference type="OrthoDB" id="128570at2759"/>
<dbReference type="EMBL" id="NBNE01000930">
    <property type="protein sequence ID" value="OWZ16462.1"/>
    <property type="molecule type" value="Genomic_DNA"/>
</dbReference>
<gene>
    <name evidence="1" type="ORF">PHMEG_0009747</name>
</gene>
<sequence>FYIEELQAALKLKFPDLPNISTTAICRILRFDLGLTRKVLTKRARESVPAEIEAYYKKLPPFYRGPDQLVFLDETAKVGRSVLRRFAWSPRNTPAIVRQPFDTGTSKIVCCSGEIECINKIL</sequence>
<accession>A0A225WG13</accession>
<comment type="caution">
    <text evidence="1">The sequence shown here is derived from an EMBL/GenBank/DDBJ whole genome shotgun (WGS) entry which is preliminary data.</text>
</comment>
<evidence type="ECO:0000313" key="1">
    <source>
        <dbReference type="EMBL" id="OWZ16462.1"/>
    </source>
</evidence>
<reference evidence="2" key="1">
    <citation type="submission" date="2017-03" db="EMBL/GenBank/DDBJ databases">
        <title>Phytopthora megakarya and P. palmivora, two closely related causual agents of cacao black pod achieved similar genome size and gene model numbers by different mechanisms.</title>
        <authorList>
            <person name="Ali S."/>
            <person name="Shao J."/>
            <person name="Larry D.J."/>
            <person name="Kronmiller B."/>
            <person name="Shen D."/>
            <person name="Strem M.D."/>
            <person name="Melnick R.L."/>
            <person name="Guiltinan M.J."/>
            <person name="Tyler B.M."/>
            <person name="Meinhardt L.W."/>
            <person name="Bailey B.A."/>
        </authorList>
    </citation>
    <scope>NUCLEOTIDE SEQUENCE [LARGE SCALE GENOMIC DNA]</scope>
    <source>
        <strain evidence="2">zdho120</strain>
    </source>
</reference>
<keyword evidence="2" id="KW-1185">Reference proteome</keyword>
<protein>
    <submittedName>
        <fullName evidence="1">Transposase</fullName>
    </submittedName>
</protein>
<name>A0A225WG13_9STRA</name>
<evidence type="ECO:0000313" key="2">
    <source>
        <dbReference type="Proteomes" id="UP000198211"/>
    </source>
</evidence>
<feature type="non-terminal residue" evidence="1">
    <location>
        <position position="1"/>
    </location>
</feature>